<dbReference type="AlphaFoldDB" id="A0A3Q0KP57"/>
<dbReference type="WBParaSite" id="Smp_147200.1">
    <property type="protein sequence ID" value="Smp_147200.1"/>
    <property type="gene ID" value="Smp_147200"/>
</dbReference>
<dbReference type="STRING" id="6183.A0A3Q0KP57"/>
<organism evidence="2 3">
    <name type="scientific">Schistosoma mansoni</name>
    <name type="common">Blood fluke</name>
    <dbReference type="NCBI Taxonomy" id="6183"/>
    <lineage>
        <taxon>Eukaryota</taxon>
        <taxon>Metazoa</taxon>
        <taxon>Spiralia</taxon>
        <taxon>Lophotrochozoa</taxon>
        <taxon>Platyhelminthes</taxon>
        <taxon>Trematoda</taxon>
        <taxon>Digenea</taxon>
        <taxon>Strigeidida</taxon>
        <taxon>Schistosomatoidea</taxon>
        <taxon>Schistosomatidae</taxon>
        <taxon>Schistosoma</taxon>
    </lineage>
</organism>
<dbReference type="Proteomes" id="UP000008854">
    <property type="component" value="Unassembled WGS sequence"/>
</dbReference>
<dbReference type="InParanoid" id="A0A3Q0KP57"/>
<reference evidence="3" key="2">
    <citation type="submission" date="2018-12" db="UniProtKB">
        <authorList>
            <consortium name="WormBaseParasite"/>
        </authorList>
    </citation>
    <scope>IDENTIFICATION</scope>
    <source>
        <strain evidence="3">Puerto Rican</strain>
    </source>
</reference>
<sequence length="77" mass="9066">MFQRNETRMLRTDLENKILSLKEQLDFHSRLIDGCEKLVEHGLYIEKAVGVCKQAEYESRLTEELRLIRDPTASELD</sequence>
<evidence type="ECO:0000313" key="2">
    <source>
        <dbReference type="Proteomes" id="UP000008854"/>
    </source>
</evidence>
<evidence type="ECO:0000313" key="3">
    <source>
        <dbReference type="WBParaSite" id="Smp_147200.1"/>
    </source>
</evidence>
<keyword evidence="1" id="KW-0175">Coiled coil</keyword>
<evidence type="ECO:0000256" key="1">
    <source>
        <dbReference type="SAM" id="Coils"/>
    </source>
</evidence>
<accession>A0A3Q0KP57</accession>
<keyword evidence="2" id="KW-1185">Reference proteome</keyword>
<feature type="coiled-coil region" evidence="1">
    <location>
        <begin position="4"/>
        <end position="31"/>
    </location>
</feature>
<protein>
    <submittedName>
        <fullName evidence="3">Phosphate transport system regulatory protein PhoU</fullName>
    </submittedName>
</protein>
<proteinExistence type="predicted"/>
<reference evidence="2" key="1">
    <citation type="journal article" date="2012" name="PLoS Negl. Trop. Dis.">
        <title>A systematically improved high quality genome and transcriptome of the human blood fluke Schistosoma mansoni.</title>
        <authorList>
            <person name="Protasio A.V."/>
            <person name="Tsai I.J."/>
            <person name="Babbage A."/>
            <person name="Nichol S."/>
            <person name="Hunt M."/>
            <person name="Aslett M.A."/>
            <person name="De Silva N."/>
            <person name="Velarde G.S."/>
            <person name="Anderson T.J."/>
            <person name="Clark R.C."/>
            <person name="Davidson C."/>
            <person name="Dillon G.P."/>
            <person name="Holroyd N.E."/>
            <person name="LoVerde P.T."/>
            <person name="Lloyd C."/>
            <person name="McQuillan J."/>
            <person name="Oliveira G."/>
            <person name="Otto T.D."/>
            <person name="Parker-Manuel S.J."/>
            <person name="Quail M.A."/>
            <person name="Wilson R.A."/>
            <person name="Zerlotini A."/>
            <person name="Dunne D.W."/>
            <person name="Berriman M."/>
        </authorList>
    </citation>
    <scope>NUCLEOTIDE SEQUENCE [LARGE SCALE GENOMIC DNA]</scope>
    <source>
        <strain evidence="2">Puerto Rican</strain>
    </source>
</reference>
<name>A0A3Q0KP57_SCHMA</name>